<comment type="subcellular location">
    <subcellularLocation>
        <location evidence="4 5">Nucleus</location>
    </subcellularLocation>
</comment>
<reference evidence="8 9" key="1">
    <citation type="journal article" date="2011" name="Proc. Natl. Acad. Sci. U.S.A.">
        <title>Evolutionary erosion of yeast sex chromosomes by mating-type switching accidents.</title>
        <authorList>
            <person name="Gordon J.L."/>
            <person name="Armisen D."/>
            <person name="Proux-Wera E."/>
            <person name="Oheigeartaigh S.S."/>
            <person name="Byrne K.P."/>
            <person name="Wolfe K.H."/>
        </authorList>
    </citation>
    <scope>NUCLEOTIDE SEQUENCE [LARGE SCALE GENOMIC DNA]</scope>
    <source>
        <strain evidence="9">ATCC 10597 / BCRC 20456 / CBS 421 / NBRC 0211 / NRRL Y-12639</strain>
        <strain evidence="8">Type strain:CBS 421</strain>
    </source>
</reference>
<keyword evidence="1 4" id="KW-0238">DNA-binding</keyword>
<evidence type="ECO:0000313" key="9">
    <source>
        <dbReference type="Proteomes" id="UP000000689"/>
    </source>
</evidence>
<dbReference type="KEGG" id="ndi:NDAI_0A00670"/>
<evidence type="ECO:0000256" key="1">
    <source>
        <dbReference type="ARBA" id="ARBA00023125"/>
    </source>
</evidence>
<keyword evidence="2 4" id="KW-0371">Homeobox</keyword>
<evidence type="ECO:0000256" key="2">
    <source>
        <dbReference type="ARBA" id="ARBA00023155"/>
    </source>
</evidence>
<dbReference type="AlphaFoldDB" id="G0WEH3"/>
<dbReference type="RefSeq" id="XP_003667468.1">
    <property type="nucleotide sequence ID" value="XM_003667420.1"/>
</dbReference>
<keyword evidence="3 4" id="KW-0539">Nucleus</keyword>
<proteinExistence type="predicted"/>
<organism evidence="8 9">
    <name type="scientific">Naumovozyma dairenensis (strain ATCC 10597 / BCRC 20456 / CBS 421 / NBRC 0211 / NRRL Y-12639)</name>
    <name type="common">Saccharomyces dairenensis</name>
    <dbReference type="NCBI Taxonomy" id="1071378"/>
    <lineage>
        <taxon>Eukaryota</taxon>
        <taxon>Fungi</taxon>
        <taxon>Dikarya</taxon>
        <taxon>Ascomycota</taxon>
        <taxon>Saccharomycotina</taxon>
        <taxon>Saccharomycetes</taxon>
        <taxon>Saccharomycetales</taxon>
        <taxon>Saccharomycetaceae</taxon>
        <taxon>Naumovozyma</taxon>
    </lineage>
</organism>
<dbReference type="InterPro" id="IPR017970">
    <property type="entry name" value="Homeobox_CS"/>
</dbReference>
<dbReference type="STRING" id="1071378.G0WEH3"/>
<dbReference type="EMBL" id="HE580274">
    <property type="protein sequence ID" value="CCD26184.1"/>
    <property type="molecule type" value="Genomic_DNA"/>
</dbReference>
<dbReference type="Proteomes" id="UP000000689">
    <property type="component" value="Chromosome 1"/>
</dbReference>
<reference evidence="8" key="2">
    <citation type="submission" date="2011-08" db="EMBL/GenBank/DDBJ databases">
        <authorList>
            <person name="Byrne K."/>
        </authorList>
    </citation>
    <scope>NUCLEOTIDE SEQUENCE</scope>
    <source>
        <strain evidence="8">Type strain:CBS 421</strain>
    </source>
</reference>
<dbReference type="HOGENOM" id="CLU_158788_0_0_1"/>
<dbReference type="GO" id="GO:0000981">
    <property type="term" value="F:DNA-binding transcription factor activity, RNA polymerase II-specific"/>
    <property type="evidence" value="ECO:0007669"/>
    <property type="project" value="InterPro"/>
</dbReference>
<dbReference type="CDD" id="cd00086">
    <property type="entry name" value="homeodomain"/>
    <property type="match status" value="1"/>
</dbReference>
<dbReference type="GO" id="GO:0005634">
    <property type="term" value="C:nucleus"/>
    <property type="evidence" value="ECO:0007669"/>
    <property type="project" value="UniProtKB-SubCell"/>
</dbReference>
<dbReference type="PROSITE" id="PS50071">
    <property type="entry name" value="HOMEOBOX_2"/>
    <property type="match status" value="1"/>
</dbReference>
<evidence type="ECO:0000313" key="7">
    <source>
        <dbReference type="EMBL" id="CCD22225.1"/>
    </source>
</evidence>
<dbReference type="InterPro" id="IPR001356">
    <property type="entry name" value="HD"/>
</dbReference>
<evidence type="ECO:0000313" key="8">
    <source>
        <dbReference type="EMBL" id="CCD26184.1"/>
    </source>
</evidence>
<name>G0WEH3_NAUDC</name>
<dbReference type="OrthoDB" id="2109411at2759"/>
<feature type="domain" description="Homeobox" evidence="6">
    <location>
        <begin position="39"/>
        <end position="95"/>
    </location>
</feature>
<dbReference type="InterPro" id="IPR009057">
    <property type="entry name" value="Homeodomain-like_sf"/>
</dbReference>
<evidence type="ECO:0000259" key="6">
    <source>
        <dbReference type="PROSITE" id="PS50071"/>
    </source>
</evidence>
<dbReference type="SUPFAM" id="SSF46689">
    <property type="entry name" value="Homeodomain-like"/>
    <property type="match status" value="1"/>
</dbReference>
<dbReference type="Proteomes" id="UP000000689">
    <property type="component" value="Chromosome 8"/>
</dbReference>
<dbReference type="GO" id="GO:0003677">
    <property type="term" value="F:DNA binding"/>
    <property type="evidence" value="ECO:0007669"/>
    <property type="project" value="UniProtKB-UniRule"/>
</dbReference>
<protein>
    <recommendedName>
        <fullName evidence="6">Homeobox domain-containing protein</fullName>
    </recommendedName>
</protein>
<dbReference type="Gene3D" id="1.10.10.60">
    <property type="entry name" value="Homeodomain-like"/>
    <property type="match status" value="1"/>
</dbReference>
<sequence length="95" mass="11396">MLLQDSFNETSQDILNSSLSLFKKSLLLKQVYENYLYYRSRSPISKENKLLLENIFQKKPWLNTKEREFVAKSCGMSALQVRVWFINKRMRTKIK</sequence>
<evidence type="ECO:0000256" key="4">
    <source>
        <dbReference type="PROSITE-ProRule" id="PRU00108"/>
    </source>
</evidence>
<accession>G0WEH3</accession>
<dbReference type="eggNOG" id="ENOG502SCEX">
    <property type="taxonomic scope" value="Eukaryota"/>
</dbReference>
<dbReference type="RefSeq" id="XP_003671427.1">
    <property type="nucleotide sequence ID" value="XM_003671379.1"/>
</dbReference>
<dbReference type="GeneID" id="11496134"/>
<dbReference type="KEGG" id="ndi:NDAI_0H00100"/>
<dbReference type="Pfam" id="PF00046">
    <property type="entry name" value="Homeodomain"/>
    <property type="match status" value="1"/>
</dbReference>
<dbReference type="GeneID" id="11494108"/>
<dbReference type="SMART" id="SM00389">
    <property type="entry name" value="HOX"/>
    <property type="match status" value="1"/>
</dbReference>
<dbReference type="EMBL" id="HE580267">
    <property type="protein sequence ID" value="CCD22225.1"/>
    <property type="molecule type" value="Genomic_DNA"/>
</dbReference>
<keyword evidence="9" id="KW-1185">Reference proteome</keyword>
<evidence type="ECO:0000256" key="3">
    <source>
        <dbReference type="ARBA" id="ARBA00023242"/>
    </source>
</evidence>
<evidence type="ECO:0000256" key="5">
    <source>
        <dbReference type="RuleBase" id="RU000682"/>
    </source>
</evidence>
<dbReference type="PROSITE" id="PS00027">
    <property type="entry name" value="HOMEOBOX_1"/>
    <property type="match status" value="1"/>
</dbReference>
<gene>
    <name evidence="8" type="primary">NDAI0H00100</name>
    <name evidence="7" type="synonym">NDAI0A00670</name>
    <name evidence="7" type="ordered locus">NDAI_0A00670</name>
    <name evidence="8" type="ordered locus">NDAI_0H00100</name>
</gene>